<dbReference type="PANTHER" id="PTHR33507:SF4">
    <property type="entry name" value="NODULATION COMPETITIVENESS PROTEIN NFED"/>
    <property type="match status" value="1"/>
</dbReference>
<evidence type="ECO:0000313" key="8">
    <source>
        <dbReference type="Proteomes" id="UP001375370"/>
    </source>
</evidence>
<evidence type="ECO:0000259" key="6">
    <source>
        <dbReference type="Pfam" id="PF01957"/>
    </source>
</evidence>
<dbReference type="PANTHER" id="PTHR33507">
    <property type="entry name" value="INNER MEMBRANE PROTEIN YBBJ"/>
    <property type="match status" value="1"/>
</dbReference>
<dbReference type="Pfam" id="PF01957">
    <property type="entry name" value="NfeD"/>
    <property type="match status" value="1"/>
</dbReference>
<dbReference type="SUPFAM" id="SSF141322">
    <property type="entry name" value="NfeD domain-like"/>
    <property type="match status" value="1"/>
</dbReference>
<dbReference type="RefSeq" id="WP_338737539.1">
    <property type="nucleotide sequence ID" value="NZ_CP146612.1"/>
</dbReference>
<evidence type="ECO:0000313" key="7">
    <source>
        <dbReference type="EMBL" id="WWX25400.1"/>
    </source>
</evidence>
<feature type="transmembrane region" description="Helical" evidence="5">
    <location>
        <begin position="51"/>
        <end position="72"/>
    </location>
</feature>
<keyword evidence="8" id="KW-1185">Reference proteome</keyword>
<evidence type="ECO:0000256" key="2">
    <source>
        <dbReference type="ARBA" id="ARBA00022692"/>
    </source>
</evidence>
<dbReference type="InterPro" id="IPR002810">
    <property type="entry name" value="NfeD-like_C"/>
</dbReference>
<sequence>MNIAGILLIAVAIGLFAAEALTSGYVLFAAAGLIALILGGILLFDFAVAPWVTGFLLALILILSLTATILIARRVAAAHHQKIATGSEELIGLTAKVRSPLKPTGTVFIEGEIWTAVLPEGTAAIGDTVTVTAVDGLNLRVTK</sequence>
<organism evidence="7 8">
    <name type="scientific">Candidatus Dehalogenimonas loeffleri</name>
    <dbReference type="NCBI Taxonomy" id="3127115"/>
    <lineage>
        <taxon>Bacteria</taxon>
        <taxon>Bacillati</taxon>
        <taxon>Chloroflexota</taxon>
        <taxon>Dehalococcoidia</taxon>
        <taxon>Dehalococcoidales</taxon>
        <taxon>Dehalococcoidaceae</taxon>
        <taxon>Dehalogenimonas</taxon>
    </lineage>
</organism>
<dbReference type="EMBL" id="CP146612">
    <property type="protein sequence ID" value="WWX25400.1"/>
    <property type="molecule type" value="Genomic_DNA"/>
</dbReference>
<feature type="domain" description="NfeD-like C-terminal" evidence="6">
    <location>
        <begin position="88"/>
        <end position="143"/>
    </location>
</feature>
<evidence type="ECO:0000256" key="1">
    <source>
        <dbReference type="ARBA" id="ARBA00004141"/>
    </source>
</evidence>
<gene>
    <name evidence="7" type="ORF">V8247_00075</name>
</gene>
<proteinExistence type="predicted"/>
<protein>
    <submittedName>
        <fullName evidence="7">NfeD family protein</fullName>
    </submittedName>
</protein>
<keyword evidence="3 5" id="KW-1133">Transmembrane helix</keyword>
<keyword evidence="2 5" id="KW-0812">Transmembrane</keyword>
<reference evidence="7 8" key="1">
    <citation type="submission" date="2024-03" db="EMBL/GenBank/DDBJ databases">
        <title>A Dehalogenimonas Isolated from Estuarine Sediments Dihaloeliminates Chlorinated Alkanes.</title>
        <authorList>
            <person name="Yang Y."/>
            <person name="Wang H."/>
        </authorList>
    </citation>
    <scope>NUCLEOTIDE SEQUENCE [LARGE SCALE GENOMIC DNA]</scope>
    <source>
        <strain evidence="7 8">W</strain>
    </source>
</reference>
<dbReference type="InterPro" id="IPR012340">
    <property type="entry name" value="NA-bd_OB-fold"/>
</dbReference>
<evidence type="ECO:0000256" key="4">
    <source>
        <dbReference type="ARBA" id="ARBA00023136"/>
    </source>
</evidence>
<dbReference type="Proteomes" id="UP001375370">
    <property type="component" value="Chromosome"/>
</dbReference>
<accession>A0ABZ2J3D3</accession>
<dbReference type="Gene3D" id="2.40.50.140">
    <property type="entry name" value="Nucleic acid-binding proteins"/>
    <property type="match status" value="1"/>
</dbReference>
<keyword evidence="4 5" id="KW-0472">Membrane</keyword>
<feature type="transmembrane region" description="Helical" evidence="5">
    <location>
        <begin position="27"/>
        <end position="44"/>
    </location>
</feature>
<dbReference type="InterPro" id="IPR052165">
    <property type="entry name" value="Membrane_assoc_protease"/>
</dbReference>
<name>A0ABZ2J3D3_9CHLR</name>
<evidence type="ECO:0000256" key="3">
    <source>
        <dbReference type="ARBA" id="ARBA00022989"/>
    </source>
</evidence>
<evidence type="ECO:0000256" key="5">
    <source>
        <dbReference type="SAM" id="Phobius"/>
    </source>
</evidence>
<comment type="subcellular location">
    <subcellularLocation>
        <location evidence="1">Membrane</location>
        <topology evidence="1">Multi-pass membrane protein</topology>
    </subcellularLocation>
</comment>